<protein>
    <submittedName>
        <fullName evidence="1">Uncharacterized protein</fullName>
    </submittedName>
</protein>
<evidence type="ECO:0000313" key="1">
    <source>
        <dbReference type="EMBL" id="PTB55415.1"/>
    </source>
</evidence>
<reference evidence="1 2" key="1">
    <citation type="submission" date="2016-07" db="EMBL/GenBank/DDBJ databases">
        <title>Multiple horizontal gene transfer events from other fungi enriched the ability of initially mycotrophic Trichoderma (Ascomycota) to feed on dead plant biomass.</title>
        <authorList>
            <consortium name="DOE Joint Genome Institute"/>
            <person name="Aerts A."/>
            <person name="Atanasova L."/>
            <person name="Chenthamara K."/>
            <person name="Zhang J."/>
            <person name="Grujic M."/>
            <person name="Henrissat B."/>
            <person name="Kuo A."/>
            <person name="Salamov A."/>
            <person name="Lipzen A."/>
            <person name="Labutti K."/>
            <person name="Barry K."/>
            <person name="Miao Y."/>
            <person name="Rahimi M.J."/>
            <person name="Shen Q."/>
            <person name="Grigoriev I.V."/>
            <person name="Kubicek C.P."/>
            <person name="Druzhinina I.S."/>
        </authorList>
    </citation>
    <scope>NUCLEOTIDE SEQUENCE [LARGE SCALE GENOMIC DNA]</scope>
    <source>
        <strain evidence="1 2">CBS 226.95</strain>
    </source>
</reference>
<dbReference type="RefSeq" id="XP_024775092.1">
    <property type="nucleotide sequence ID" value="XM_024917167.1"/>
</dbReference>
<dbReference type="GeneID" id="36625736"/>
<organism evidence="1 2">
    <name type="scientific">Trichoderma harzianum CBS 226.95</name>
    <dbReference type="NCBI Taxonomy" id="983964"/>
    <lineage>
        <taxon>Eukaryota</taxon>
        <taxon>Fungi</taxon>
        <taxon>Dikarya</taxon>
        <taxon>Ascomycota</taxon>
        <taxon>Pezizomycotina</taxon>
        <taxon>Sordariomycetes</taxon>
        <taxon>Hypocreomycetidae</taxon>
        <taxon>Hypocreales</taxon>
        <taxon>Hypocreaceae</taxon>
        <taxon>Trichoderma</taxon>
    </lineage>
</organism>
<dbReference type="Proteomes" id="UP000241690">
    <property type="component" value="Unassembled WGS sequence"/>
</dbReference>
<keyword evidence="2" id="KW-1185">Reference proteome</keyword>
<gene>
    <name evidence="1" type="ORF">M431DRAFT_493851</name>
</gene>
<proteinExistence type="predicted"/>
<evidence type="ECO:0000313" key="2">
    <source>
        <dbReference type="Proteomes" id="UP000241690"/>
    </source>
</evidence>
<dbReference type="EMBL" id="KZ679679">
    <property type="protein sequence ID" value="PTB55415.1"/>
    <property type="molecule type" value="Genomic_DNA"/>
</dbReference>
<accession>A0A2T4AE94</accession>
<name>A0A2T4AE94_TRIHA</name>
<dbReference type="AlphaFoldDB" id="A0A2T4AE94"/>
<sequence>MRVSSGCAAVRRNARRDWGRRLPKARDWDDRCSNMASSSNVRLPLRSALVRRVPEVHSLSPSLSFTRKLPGVERVRGKTRKGMASNPPPPSDYLALQTQPEMDVVEPPRFERDWGGSGKCYSLHPALLPSRPRLQISNQITAQEKDIVVLMRSKWAWGGFGILGFHLIRKESRVGAFNWARPGDARVEH</sequence>